<accession>A0A0M7A2G9</accession>
<sequence length="148" mass="17083">MARERGTHSERLERDLNFAFQQICAPYSVALRTNSQIVPYSRFHIQDTEAGVLVGDKKEKFAGEFERGKSVQRLSGYCFQKSFYPDNCYASGRSIDGPQRSMLMTSERLNDRYCAPVKVLMLAFQKKESFNWYLKGIVFFTRGASLHE</sequence>
<dbReference type="Proteomes" id="UP000049983">
    <property type="component" value="Unassembled WGS sequence"/>
</dbReference>
<dbReference type="STRING" id="311410.LA5095_06031"/>
<name>A0A0M7A2G9_9HYPH</name>
<gene>
    <name evidence="1" type="ORF">LA5096_01993</name>
</gene>
<dbReference type="AlphaFoldDB" id="A0A0M7A2G9"/>
<protein>
    <submittedName>
        <fullName evidence="1">Uncharacterized protein</fullName>
    </submittedName>
</protein>
<dbReference type="EMBL" id="CXWC01000005">
    <property type="protein sequence ID" value="CTQ69049.1"/>
    <property type="molecule type" value="Genomic_DNA"/>
</dbReference>
<reference evidence="2" key="1">
    <citation type="submission" date="2015-07" db="EMBL/GenBank/DDBJ databases">
        <authorList>
            <person name="Rodrigo-Torres Lidia"/>
            <person name="Arahal R.David."/>
        </authorList>
    </citation>
    <scope>NUCLEOTIDE SEQUENCE [LARGE SCALE GENOMIC DNA]</scope>
    <source>
        <strain evidence="2">CECT 5096</strain>
    </source>
</reference>
<evidence type="ECO:0000313" key="2">
    <source>
        <dbReference type="Proteomes" id="UP000049983"/>
    </source>
</evidence>
<organism evidence="1 2">
    <name type="scientific">Roseibium album</name>
    <dbReference type="NCBI Taxonomy" id="311410"/>
    <lineage>
        <taxon>Bacteria</taxon>
        <taxon>Pseudomonadati</taxon>
        <taxon>Pseudomonadota</taxon>
        <taxon>Alphaproteobacteria</taxon>
        <taxon>Hyphomicrobiales</taxon>
        <taxon>Stappiaceae</taxon>
        <taxon>Roseibium</taxon>
    </lineage>
</organism>
<keyword evidence="2" id="KW-1185">Reference proteome</keyword>
<evidence type="ECO:0000313" key="1">
    <source>
        <dbReference type="EMBL" id="CTQ69049.1"/>
    </source>
</evidence>
<proteinExistence type="predicted"/>